<feature type="domain" description="Peptidase S8/S53" evidence="6">
    <location>
        <begin position="101"/>
        <end position="550"/>
    </location>
</feature>
<dbReference type="InterPro" id="IPR015500">
    <property type="entry name" value="Peptidase_S8_subtilisin-rel"/>
</dbReference>
<reference evidence="7 8" key="1">
    <citation type="submission" date="2018-05" db="EMBL/GenBank/DDBJ databases">
        <title>Genome sequencing of Flavobacterium sp. HYN0056.</title>
        <authorList>
            <person name="Yi H."/>
            <person name="Baek C."/>
        </authorList>
    </citation>
    <scope>NUCLEOTIDE SEQUENCE [LARGE SCALE GENOMIC DNA]</scope>
    <source>
        <strain evidence="7 8">HYN0056</strain>
    </source>
</reference>
<dbReference type="InterPro" id="IPR023828">
    <property type="entry name" value="Peptidase_S8_Ser-AS"/>
</dbReference>
<dbReference type="PANTHER" id="PTHR43399">
    <property type="entry name" value="SUBTILISIN-RELATED"/>
    <property type="match status" value="1"/>
</dbReference>
<keyword evidence="8" id="KW-1185">Reference proteome</keyword>
<keyword evidence="3 5" id="KW-0378">Hydrolase</keyword>
<dbReference type="PRINTS" id="PR00723">
    <property type="entry name" value="SUBTILISIN"/>
</dbReference>
<feature type="active site" description="Charge relay system" evidence="5">
    <location>
        <position position="109"/>
    </location>
</feature>
<accession>A0A2S1YQS1</accession>
<dbReference type="KEGG" id="fcr:HYN56_19820"/>
<dbReference type="Proteomes" id="UP000245250">
    <property type="component" value="Chromosome"/>
</dbReference>
<evidence type="ECO:0000256" key="2">
    <source>
        <dbReference type="ARBA" id="ARBA00022670"/>
    </source>
</evidence>
<dbReference type="InterPro" id="IPR000209">
    <property type="entry name" value="Peptidase_S8/S53_dom"/>
</dbReference>
<organism evidence="7 8">
    <name type="scientific">Flavobacterium crocinum</name>
    <dbReference type="NCBI Taxonomy" id="2183896"/>
    <lineage>
        <taxon>Bacteria</taxon>
        <taxon>Pseudomonadati</taxon>
        <taxon>Bacteroidota</taxon>
        <taxon>Flavobacteriia</taxon>
        <taxon>Flavobacteriales</taxon>
        <taxon>Flavobacteriaceae</taxon>
        <taxon>Flavobacterium</taxon>
    </lineage>
</organism>
<evidence type="ECO:0000313" key="8">
    <source>
        <dbReference type="Proteomes" id="UP000245250"/>
    </source>
</evidence>
<dbReference type="PANTHER" id="PTHR43399:SF4">
    <property type="entry name" value="CELL WALL-ASSOCIATED PROTEASE"/>
    <property type="match status" value="1"/>
</dbReference>
<keyword evidence="4 5" id="KW-0720">Serine protease</keyword>
<feature type="active site" description="Charge relay system" evidence="5">
    <location>
        <position position="345"/>
    </location>
</feature>
<evidence type="ECO:0000313" key="7">
    <source>
        <dbReference type="EMBL" id="AWK06352.1"/>
    </source>
</evidence>
<evidence type="ECO:0000256" key="5">
    <source>
        <dbReference type="PROSITE-ProRule" id="PRU01240"/>
    </source>
</evidence>
<evidence type="ECO:0000259" key="6">
    <source>
        <dbReference type="Pfam" id="PF00082"/>
    </source>
</evidence>
<dbReference type="OrthoDB" id="9798386at2"/>
<dbReference type="SUPFAM" id="SSF52743">
    <property type="entry name" value="Subtilisin-like"/>
    <property type="match status" value="1"/>
</dbReference>
<sequence length="596" mass="68536">MFIMLCSLPKKSIKIKNRSKIILKKLKSAMKPTLFFIVFVFLSVGCKSKKNLNSSIISSPKKELSAKEMQTWYQKDILLDGIPGISLDKWYASNKKKPQSKDIIVAVIDTQIDLNHEDLRGQFWTNSKEIPNNGIDDDKNGYIDDINGWNFKGNKNGDYLVWGNYDYARLVREWEPLFKDKTEPQIDSDNLHKYKEYNRALTKLEDENKYYKNWLKSLDHNVVIFPLVKDTLKYFFPKEDYTYNQLDSLYKKYKINDKRYRQRRDDNDKDLGALISYMMISLEVDQKTLKDVIDQQTYLDSVVNKNINKNFNDRILIGDNPNVLEKGYGNNILNNKVEYQSIQDHSTKVTGVIAANRENNIGIKGIAQNVKIMPLNIIPVGDEQDKDVAMAIFYAVDNGAKIINMSFGKEFSLHKEWVEEAFKYAEEHDVLLVHCSGNNGFDIDKNPFYPNDSDFENYNEKNSNFLNVGSITHRLDSTFVSDFSNYGKHNVDIFAPGDEIYSTSTENSHYKFDSGTSFSGPMVSGTAAIIWSYYPNLTAKEVKQIIMDSGTSYSIDVILPGTEDKKVTFTELSKSGKVLNVYNAMRLSKKVSKKKK</sequence>
<name>A0A2S1YQS1_9FLAO</name>
<evidence type="ECO:0000256" key="3">
    <source>
        <dbReference type="ARBA" id="ARBA00022801"/>
    </source>
</evidence>
<feature type="active site" description="Charge relay system" evidence="5">
    <location>
        <position position="517"/>
    </location>
</feature>
<dbReference type="Gene3D" id="3.40.50.200">
    <property type="entry name" value="Peptidase S8/S53 domain"/>
    <property type="match status" value="2"/>
</dbReference>
<evidence type="ECO:0000256" key="4">
    <source>
        <dbReference type="ARBA" id="ARBA00022825"/>
    </source>
</evidence>
<dbReference type="PROSITE" id="PS51892">
    <property type="entry name" value="SUBTILASE"/>
    <property type="match status" value="1"/>
</dbReference>
<protein>
    <submittedName>
        <fullName evidence="7">Peptidase S8</fullName>
    </submittedName>
</protein>
<proteinExistence type="inferred from homology"/>
<dbReference type="InterPro" id="IPR051048">
    <property type="entry name" value="Peptidase_S8/S53_subtilisin"/>
</dbReference>
<dbReference type="GO" id="GO:0006508">
    <property type="term" value="P:proteolysis"/>
    <property type="evidence" value="ECO:0007669"/>
    <property type="project" value="UniProtKB-KW"/>
</dbReference>
<evidence type="ECO:0000256" key="1">
    <source>
        <dbReference type="ARBA" id="ARBA00011073"/>
    </source>
</evidence>
<keyword evidence="2 5" id="KW-0645">Protease</keyword>
<dbReference type="InterPro" id="IPR034080">
    <property type="entry name" value="Protease_P7-like_dom"/>
</dbReference>
<dbReference type="CDD" id="cd07483">
    <property type="entry name" value="Peptidases_S8_Subtilisin_Novo-like"/>
    <property type="match status" value="1"/>
</dbReference>
<dbReference type="AlphaFoldDB" id="A0A2S1YQS1"/>
<dbReference type="EMBL" id="CP029255">
    <property type="protein sequence ID" value="AWK06352.1"/>
    <property type="molecule type" value="Genomic_DNA"/>
</dbReference>
<dbReference type="Pfam" id="PF00082">
    <property type="entry name" value="Peptidase_S8"/>
    <property type="match status" value="1"/>
</dbReference>
<dbReference type="GO" id="GO:0004252">
    <property type="term" value="F:serine-type endopeptidase activity"/>
    <property type="evidence" value="ECO:0007669"/>
    <property type="project" value="UniProtKB-UniRule"/>
</dbReference>
<gene>
    <name evidence="7" type="ORF">HYN56_19820</name>
</gene>
<comment type="similarity">
    <text evidence="1 5">Belongs to the peptidase S8 family.</text>
</comment>
<dbReference type="PROSITE" id="PS00138">
    <property type="entry name" value="SUBTILASE_SER"/>
    <property type="match status" value="1"/>
</dbReference>
<dbReference type="InterPro" id="IPR036852">
    <property type="entry name" value="Peptidase_S8/S53_dom_sf"/>
</dbReference>